<dbReference type="EMBL" id="BMOY01000011">
    <property type="protein sequence ID" value="GGJ02613.1"/>
    <property type="molecule type" value="Genomic_DNA"/>
</dbReference>
<dbReference type="Pfam" id="PF03961">
    <property type="entry name" value="FapA"/>
    <property type="match status" value="1"/>
</dbReference>
<name>A0A917K6B2_9BACL</name>
<dbReference type="RefSeq" id="WP_188881515.1">
    <property type="nucleotide sequence ID" value="NZ_BMOY01000011.1"/>
</dbReference>
<dbReference type="InterPro" id="IPR046865">
    <property type="entry name" value="FapA_b_solenoid"/>
</dbReference>
<reference evidence="1" key="1">
    <citation type="journal article" date="2014" name="Int. J. Syst. Evol. Microbiol.">
        <title>Complete genome sequence of Corynebacterium casei LMG S-19264T (=DSM 44701T), isolated from a smear-ripened cheese.</title>
        <authorList>
            <consortium name="US DOE Joint Genome Institute (JGI-PGF)"/>
            <person name="Walter F."/>
            <person name="Albersmeier A."/>
            <person name="Kalinowski J."/>
            <person name="Ruckert C."/>
        </authorList>
    </citation>
    <scope>NUCLEOTIDE SEQUENCE</scope>
    <source>
        <strain evidence="1">JCM 18487</strain>
    </source>
</reference>
<dbReference type="Proteomes" id="UP000637695">
    <property type="component" value="Unassembled WGS sequence"/>
</dbReference>
<keyword evidence="2" id="KW-1185">Reference proteome</keyword>
<comment type="caution">
    <text evidence="1">The sequence shown here is derived from an EMBL/GenBank/DDBJ whole genome shotgun (WGS) entry which is preliminary data.</text>
</comment>
<dbReference type="PANTHER" id="PTHR38032:SF1">
    <property type="entry name" value="RNA-BINDING PROTEIN KHPB N-TERMINAL DOMAIN-CONTAINING PROTEIN"/>
    <property type="match status" value="1"/>
</dbReference>
<organism evidence="1 2">
    <name type="scientific">Alicyclobacillus cellulosilyticus</name>
    <dbReference type="NCBI Taxonomy" id="1003997"/>
    <lineage>
        <taxon>Bacteria</taxon>
        <taxon>Bacillati</taxon>
        <taxon>Bacillota</taxon>
        <taxon>Bacilli</taxon>
        <taxon>Bacillales</taxon>
        <taxon>Alicyclobacillaceae</taxon>
        <taxon>Alicyclobacillus</taxon>
    </lineage>
</organism>
<dbReference type="AlphaFoldDB" id="A0A917K6B2"/>
<proteinExistence type="predicted"/>
<dbReference type="InterPro" id="IPR005646">
    <property type="entry name" value="FapA"/>
</dbReference>
<accession>A0A917K6B2</accession>
<evidence type="ECO:0000313" key="1">
    <source>
        <dbReference type="EMBL" id="GGJ02613.1"/>
    </source>
</evidence>
<dbReference type="PANTHER" id="PTHR38032">
    <property type="entry name" value="POLYMERASE-RELATED"/>
    <property type="match status" value="1"/>
</dbReference>
<reference evidence="1" key="2">
    <citation type="submission" date="2020-09" db="EMBL/GenBank/DDBJ databases">
        <authorList>
            <person name="Sun Q."/>
            <person name="Ohkuma M."/>
        </authorList>
    </citation>
    <scope>NUCLEOTIDE SEQUENCE</scope>
    <source>
        <strain evidence="1">JCM 18487</strain>
    </source>
</reference>
<protein>
    <recommendedName>
        <fullName evidence="3">DUF342 domain-containing protein</fullName>
    </recommendedName>
</protein>
<sequence length="612" mass="67286">MKVTKIWNIIRQAGLDKSPAALGQLLKRNRATTGASFTEPQPETVLPSPVHGRAWVAAGRIQVSDPEHFGTYATMVVPDSPHIRVLVDGRPVTGRVVVSASQDIQVELVEQSPSVSYELEVSEDRLSVCLRKRVVCGVIPRLKDCPPAETLVLELEEASYPPAETPPEVILNMLSQSGLEGILDHDAVLRVCKAMENTEAVVLRGVPPEAGNPRAITWVNFPVEADSLLRTKRAGLVSMGTIMGVMGPEKHHRPGKDVYGNPILARDEKPRWTFGSGIVEVNRQLVAARDGRLYCARGRLDVIPEQVIERHVTDEEITFDGNVVVHGSVSGGSIRAAGQVWIYGSVKHATIVGEQGVTVKGDVMQAHVVAGQSQMMYQQLPSLMERILTQLDDFVDEYEIMVRHAMGRPNAGVIIPRIPHLLLQARHPELRRGLEDFLQVYEQLAARDPDYTELRQLIQSQWLLAGQGVLYRRDIEKLRTGMAAYLEAVRQREQALSCIRVGAAVASSLRATGNIVVRGKCIASALECGRTITVLGTLRSGFAICARSAYLHELGTSSGSEGSVRVTQPNGFIRCRLAHPNSLLQVGDKRVRLDTVVWDLRWKGESFERSIG</sequence>
<evidence type="ECO:0000313" key="2">
    <source>
        <dbReference type="Proteomes" id="UP000637695"/>
    </source>
</evidence>
<evidence type="ECO:0008006" key="3">
    <source>
        <dbReference type="Google" id="ProtNLM"/>
    </source>
</evidence>
<gene>
    <name evidence="1" type="ORF">GCM10010885_09870</name>
</gene>